<dbReference type="PANTHER" id="PTHR28598:SF1">
    <property type="entry name" value="STAGA COMPLEX 65 SUBUNIT GAMMA"/>
    <property type="match status" value="1"/>
</dbReference>
<reference evidence="1" key="1">
    <citation type="submission" date="2020-03" db="EMBL/GenBank/DDBJ databases">
        <title>Studies in the Genomics of Life Span.</title>
        <authorList>
            <person name="Glass D."/>
        </authorList>
    </citation>
    <scope>NUCLEOTIDE SEQUENCE</scope>
    <source>
        <strain evidence="1">SUZIE</strain>
        <tissue evidence="1">Muscle</tissue>
    </source>
</reference>
<keyword evidence="2" id="KW-1185">Reference proteome</keyword>
<sequence>MLDISSELCSLTIHTIQLIQHNRRLRSTTDVFATLMLLLKSRINGRQKKFWQHHIKDYPSDMLQISKQLSEEYERIVNPEKVTEDTKLVKIKEETKFWQHHIKDYPSDMLQISKQLSEEYERIVNPEKVTEDTKLVKIKEETDSSYGSRSTKSLMGSSPVFNQHCKKRMRKI</sequence>
<evidence type="ECO:0000313" key="1">
    <source>
        <dbReference type="EMBL" id="MBZ3869192.1"/>
    </source>
</evidence>
<dbReference type="PANTHER" id="PTHR28598">
    <property type="entry name" value="STAGA COMPLEX 65 SUBUNIT GAMMA"/>
    <property type="match status" value="1"/>
</dbReference>
<gene>
    <name evidence="1" type="ORF">SUZIE_101710</name>
</gene>
<comment type="caution">
    <text evidence="1">The sequence shown here is derived from an EMBL/GenBank/DDBJ whole genome shotgun (WGS) entry which is preliminary data.</text>
</comment>
<dbReference type="Proteomes" id="UP001166674">
    <property type="component" value="Unassembled WGS sequence"/>
</dbReference>
<protein>
    <submittedName>
        <fullName evidence="1">STAGA complex 65 subunit gamma</fullName>
    </submittedName>
</protein>
<dbReference type="EMBL" id="JAATJV010133179">
    <property type="protein sequence ID" value="MBZ3869192.1"/>
    <property type="molecule type" value="Genomic_DNA"/>
</dbReference>
<dbReference type="AlphaFoldDB" id="A0AA41SR44"/>
<proteinExistence type="predicted"/>
<name>A0AA41SR44_SCICA</name>
<dbReference type="GO" id="GO:0003713">
    <property type="term" value="F:transcription coactivator activity"/>
    <property type="evidence" value="ECO:0007669"/>
    <property type="project" value="TreeGrafter"/>
</dbReference>
<dbReference type="InterPro" id="IPR039460">
    <property type="entry name" value="SUPT7L/Spt7"/>
</dbReference>
<accession>A0AA41SR44</accession>
<dbReference type="GO" id="GO:0000124">
    <property type="term" value="C:SAGA complex"/>
    <property type="evidence" value="ECO:0007669"/>
    <property type="project" value="InterPro"/>
</dbReference>
<organism evidence="1 2">
    <name type="scientific">Sciurus carolinensis</name>
    <name type="common">Eastern gray squirrel</name>
    <dbReference type="NCBI Taxonomy" id="30640"/>
    <lineage>
        <taxon>Eukaryota</taxon>
        <taxon>Metazoa</taxon>
        <taxon>Chordata</taxon>
        <taxon>Craniata</taxon>
        <taxon>Vertebrata</taxon>
        <taxon>Euteleostomi</taxon>
        <taxon>Mammalia</taxon>
        <taxon>Eutheria</taxon>
        <taxon>Euarchontoglires</taxon>
        <taxon>Glires</taxon>
        <taxon>Rodentia</taxon>
        <taxon>Sciuromorpha</taxon>
        <taxon>Sciuridae</taxon>
        <taxon>Sciurinae</taxon>
        <taxon>Sciurini</taxon>
        <taxon>Sciurus</taxon>
    </lineage>
</organism>
<evidence type="ECO:0000313" key="2">
    <source>
        <dbReference type="Proteomes" id="UP001166674"/>
    </source>
</evidence>